<organism evidence="3">
    <name type="scientific">Gongylonema pulchrum</name>
    <dbReference type="NCBI Taxonomy" id="637853"/>
    <lineage>
        <taxon>Eukaryota</taxon>
        <taxon>Metazoa</taxon>
        <taxon>Ecdysozoa</taxon>
        <taxon>Nematoda</taxon>
        <taxon>Chromadorea</taxon>
        <taxon>Rhabditida</taxon>
        <taxon>Spirurina</taxon>
        <taxon>Spiruromorpha</taxon>
        <taxon>Spiruroidea</taxon>
        <taxon>Gongylonematidae</taxon>
        <taxon>Gongylonema</taxon>
    </lineage>
</organism>
<dbReference type="WBParaSite" id="GPUH_0000609001-mRNA-1">
    <property type="protein sequence ID" value="GPUH_0000609001-mRNA-1"/>
    <property type="gene ID" value="GPUH_0000609001"/>
</dbReference>
<dbReference type="EMBL" id="UYRT01013734">
    <property type="protein sequence ID" value="VDK53331.1"/>
    <property type="molecule type" value="Genomic_DNA"/>
</dbReference>
<dbReference type="Proteomes" id="UP000271098">
    <property type="component" value="Unassembled WGS sequence"/>
</dbReference>
<dbReference type="OrthoDB" id="203099at2759"/>
<evidence type="ECO:0000313" key="1">
    <source>
        <dbReference type="EMBL" id="VDK53331.1"/>
    </source>
</evidence>
<keyword evidence="2" id="KW-1185">Reference proteome</keyword>
<proteinExistence type="predicted"/>
<accession>A0A183DBJ1</accession>
<name>A0A183DBJ1_9BILA</name>
<reference evidence="3" key="1">
    <citation type="submission" date="2016-06" db="UniProtKB">
        <authorList>
            <consortium name="WormBaseParasite"/>
        </authorList>
    </citation>
    <scope>IDENTIFICATION</scope>
</reference>
<protein>
    <submittedName>
        <fullName evidence="1 3">Uncharacterized protein</fullName>
    </submittedName>
</protein>
<sequence>MLVILLGYGLIEVPRHLLYFDLFSREARSVLTLLRNENILREHAQTIVAKFPPELVSQITSTSMGSFPAASSITPGNEGLVANVNYLVCIWSIFLFTLLTEINFNMLKLITEYTSHFLAIRFLFCIDYA</sequence>
<dbReference type="AlphaFoldDB" id="A0A183DBJ1"/>
<gene>
    <name evidence="1" type="ORF">GPUH_LOCUS6084</name>
</gene>
<evidence type="ECO:0000313" key="2">
    <source>
        <dbReference type="Proteomes" id="UP000271098"/>
    </source>
</evidence>
<reference evidence="1 2" key="2">
    <citation type="submission" date="2018-11" db="EMBL/GenBank/DDBJ databases">
        <authorList>
            <consortium name="Pathogen Informatics"/>
        </authorList>
    </citation>
    <scope>NUCLEOTIDE SEQUENCE [LARGE SCALE GENOMIC DNA]</scope>
</reference>
<evidence type="ECO:0000313" key="3">
    <source>
        <dbReference type="WBParaSite" id="GPUH_0000609001-mRNA-1"/>
    </source>
</evidence>